<keyword evidence="5" id="KW-0067">ATP-binding</keyword>
<keyword evidence="2 10" id="KW-0812">Transmembrane</keyword>
<dbReference type="Gene3D" id="3.40.50.1000">
    <property type="entry name" value="HAD superfamily/HAD-like"/>
    <property type="match status" value="1"/>
</dbReference>
<dbReference type="Proteomes" id="UP000019265">
    <property type="component" value="Chromosome"/>
</dbReference>
<dbReference type="SUPFAM" id="SSF81665">
    <property type="entry name" value="Calcium ATPase, transmembrane domain M"/>
    <property type="match status" value="1"/>
</dbReference>
<dbReference type="NCBIfam" id="TIGR01494">
    <property type="entry name" value="ATPase_P-type"/>
    <property type="match status" value="2"/>
</dbReference>
<keyword evidence="3" id="KW-0479">Metal-binding</keyword>
<feature type="transmembrane region" description="Helical" evidence="10">
    <location>
        <begin position="281"/>
        <end position="299"/>
    </location>
</feature>
<feature type="domain" description="P-type ATPase A" evidence="11">
    <location>
        <begin position="165"/>
        <end position="258"/>
    </location>
</feature>
<evidence type="ECO:0000256" key="2">
    <source>
        <dbReference type="ARBA" id="ARBA00022692"/>
    </source>
</evidence>
<feature type="transmembrane region" description="Helical" evidence="10">
    <location>
        <begin position="796"/>
        <end position="814"/>
    </location>
</feature>
<dbReference type="PRINTS" id="PR00119">
    <property type="entry name" value="CATATPASE"/>
</dbReference>
<keyword evidence="4" id="KW-0547">Nucleotide-binding</keyword>
<evidence type="ECO:0000313" key="14">
    <source>
        <dbReference type="Proteomes" id="UP000019265"/>
    </source>
</evidence>
<dbReference type="OrthoDB" id="391538at2"/>
<evidence type="ECO:0000256" key="10">
    <source>
        <dbReference type="SAM" id="Phobius"/>
    </source>
</evidence>
<dbReference type="Pfam" id="PF00122">
    <property type="entry name" value="E1-E2_ATPase"/>
    <property type="match status" value="1"/>
</dbReference>
<feature type="transmembrane region" description="Helical" evidence="10">
    <location>
        <begin position="711"/>
        <end position="734"/>
    </location>
</feature>
<dbReference type="PRINTS" id="PR00120">
    <property type="entry name" value="HATPASE"/>
</dbReference>
<keyword evidence="8 10" id="KW-1133">Transmembrane helix</keyword>
<keyword evidence="9 10" id="KW-0472">Membrane</keyword>
<evidence type="ECO:0000256" key="6">
    <source>
        <dbReference type="ARBA" id="ARBA00022842"/>
    </source>
</evidence>
<feature type="transmembrane region" description="Helical" evidence="10">
    <location>
        <begin position="683"/>
        <end position="705"/>
    </location>
</feature>
<evidence type="ECO:0000259" key="11">
    <source>
        <dbReference type="Pfam" id="PF00122"/>
    </source>
</evidence>
<dbReference type="SFLD" id="SFLDG00002">
    <property type="entry name" value="C1.7:_P-type_atpase_like"/>
    <property type="match status" value="1"/>
</dbReference>
<dbReference type="GO" id="GO:0046872">
    <property type="term" value="F:metal ion binding"/>
    <property type="evidence" value="ECO:0007669"/>
    <property type="project" value="UniProtKB-KW"/>
</dbReference>
<dbReference type="EMBL" id="CP006934">
    <property type="protein sequence ID" value="AHI53944.1"/>
    <property type="molecule type" value="Genomic_DNA"/>
</dbReference>
<dbReference type="InterPro" id="IPR008250">
    <property type="entry name" value="ATPase_P-typ_transduc_dom_A_sf"/>
</dbReference>
<dbReference type="InterPro" id="IPR018303">
    <property type="entry name" value="ATPase_P-typ_P_site"/>
</dbReference>
<feature type="transmembrane region" description="Helical" evidence="10">
    <location>
        <begin position="99"/>
        <end position="121"/>
    </location>
</feature>
<evidence type="ECO:0000256" key="9">
    <source>
        <dbReference type="ARBA" id="ARBA00023136"/>
    </source>
</evidence>
<protein>
    <submittedName>
        <fullName evidence="13">Mg(2+) transport ATPase, P-type</fullName>
    </submittedName>
</protein>
<keyword evidence="6" id="KW-0460">Magnesium</keyword>
<feature type="domain" description="Cation-transporting P-type ATPase C-terminal" evidence="12">
    <location>
        <begin position="708"/>
        <end position="881"/>
    </location>
</feature>
<evidence type="ECO:0000256" key="8">
    <source>
        <dbReference type="ARBA" id="ARBA00022989"/>
    </source>
</evidence>
<dbReference type="InterPro" id="IPR006068">
    <property type="entry name" value="ATPase_P-typ_cation-transptr_C"/>
</dbReference>
<evidence type="ECO:0000256" key="3">
    <source>
        <dbReference type="ARBA" id="ARBA00022723"/>
    </source>
</evidence>
<dbReference type="PANTHER" id="PTHR24093">
    <property type="entry name" value="CATION TRANSPORTING ATPASE"/>
    <property type="match status" value="1"/>
</dbReference>
<dbReference type="Pfam" id="PF00689">
    <property type="entry name" value="Cation_ATPase_C"/>
    <property type="match status" value="1"/>
</dbReference>
<dbReference type="Pfam" id="PF00702">
    <property type="entry name" value="Hydrolase"/>
    <property type="match status" value="1"/>
</dbReference>
<feature type="transmembrane region" description="Helical" evidence="10">
    <location>
        <begin position="69"/>
        <end position="93"/>
    </location>
</feature>
<dbReference type="SFLD" id="SFLDS00003">
    <property type="entry name" value="Haloacid_Dehalogenase"/>
    <property type="match status" value="1"/>
</dbReference>
<evidence type="ECO:0000313" key="13">
    <source>
        <dbReference type="EMBL" id="AHI53944.1"/>
    </source>
</evidence>
<evidence type="ECO:0000259" key="12">
    <source>
        <dbReference type="Pfam" id="PF00689"/>
    </source>
</evidence>
<dbReference type="eggNOG" id="COG0474">
    <property type="taxonomic scope" value="Bacteria"/>
</dbReference>
<dbReference type="SFLD" id="SFLDF00027">
    <property type="entry name" value="p-type_atpase"/>
    <property type="match status" value="1"/>
</dbReference>
<dbReference type="GO" id="GO:0016887">
    <property type="term" value="F:ATP hydrolysis activity"/>
    <property type="evidence" value="ECO:0007669"/>
    <property type="project" value="InterPro"/>
</dbReference>
<dbReference type="STRING" id="1276257.SSABA_v1c05370"/>
<dbReference type="InterPro" id="IPR023299">
    <property type="entry name" value="ATPase_P-typ_cyto_dom_N"/>
</dbReference>
<dbReference type="Gene3D" id="1.20.1110.10">
    <property type="entry name" value="Calcium-transporting ATPase, transmembrane domain"/>
    <property type="match status" value="1"/>
</dbReference>
<dbReference type="InterPro" id="IPR023214">
    <property type="entry name" value="HAD_sf"/>
</dbReference>
<feature type="transmembrane region" description="Helical" evidence="10">
    <location>
        <begin position="755"/>
        <end position="776"/>
    </location>
</feature>
<feature type="transmembrane region" description="Helical" evidence="10">
    <location>
        <begin position="858"/>
        <end position="876"/>
    </location>
</feature>
<dbReference type="KEGG" id="ssab:SSABA_v1c05370"/>
<dbReference type="AlphaFoldDB" id="W6AJN9"/>
<keyword evidence="7" id="KW-1278">Translocase</keyword>
<dbReference type="InterPro" id="IPR036412">
    <property type="entry name" value="HAD-like_sf"/>
</dbReference>
<dbReference type="HOGENOM" id="CLU_002360_6_3_14"/>
<gene>
    <name evidence="13" type="primary">mgtA2</name>
    <name evidence="13" type="ORF">SSABA_v1c05370</name>
</gene>
<keyword evidence="14" id="KW-1185">Reference proteome</keyword>
<feature type="transmembrane region" description="Helical" evidence="10">
    <location>
        <begin position="826"/>
        <end position="846"/>
    </location>
</feature>
<dbReference type="RefSeq" id="WP_025251082.1">
    <property type="nucleotide sequence ID" value="NZ_CP006934.1"/>
</dbReference>
<dbReference type="PATRIC" id="fig|1276257.3.peg.547"/>
<organism evidence="13 14">
    <name type="scientific">Spiroplasma sabaudiense Ar-1343</name>
    <dbReference type="NCBI Taxonomy" id="1276257"/>
    <lineage>
        <taxon>Bacteria</taxon>
        <taxon>Bacillati</taxon>
        <taxon>Mycoplasmatota</taxon>
        <taxon>Mollicutes</taxon>
        <taxon>Entomoplasmatales</taxon>
        <taxon>Spiroplasmataceae</taxon>
        <taxon>Spiroplasma</taxon>
    </lineage>
</organism>
<dbReference type="SUPFAM" id="SSF81653">
    <property type="entry name" value="Calcium ATPase, transduction domain A"/>
    <property type="match status" value="1"/>
</dbReference>
<feature type="transmembrane region" description="Helical" evidence="10">
    <location>
        <begin position="305"/>
        <end position="329"/>
    </location>
</feature>
<evidence type="ECO:0000256" key="5">
    <source>
        <dbReference type="ARBA" id="ARBA00022840"/>
    </source>
</evidence>
<reference evidence="13 14" key="1">
    <citation type="journal article" date="2014" name="Genome Biol. Evol.">
        <title>Molecular evolution of the substrate utilization strategies and putative virulence factors in mosquito-associated Spiroplasma species.</title>
        <authorList>
            <person name="Chang T.H."/>
            <person name="Lo W.S."/>
            <person name="Ku C."/>
            <person name="Chen L.L."/>
            <person name="Kuo C.H."/>
        </authorList>
    </citation>
    <scope>NUCLEOTIDE SEQUENCE [LARGE SCALE GENOMIC DNA]</scope>
    <source>
        <strain evidence="13">Ar-1343</strain>
    </source>
</reference>
<sequence length="891" mass="100811">MISKKNSSQKLQYHREEFINFCAINNETEIQNGLQIKAWGNDEGDREELKKQFGDNKIIPKKFNHFKKLFFTLFSPFNVLLWSIAIIQLIIYLTNKQEIIDLVSVIIILFMIFLASIVDYIQDYKAFKMNTDLNQMIENNVYILNKKVSNFHNVKIPELINGLNLIKQSELTQGDVIYLSAGDQVPADGRILWDKNLFVDQSSFTGEAELISKRCGPTIANENIFNLENIIYQNSKVSSGQCFAVILNVGENTYSNAMLKFNENSEGPTEYEIGLKKVTKIILLSLLFAFPLVFLLSFWKSGLLISSLIFAISLVVSITPESLPAIMTLNLHEGAKRLRQAKIVAKNNATTQSLGAVDLLCTDKTGTLTNSNITITDYKNFQQENSLQVFWYAYLNAYNQSNIANNIDIAILDQYPNKDNQIDEFNLLLEKPFTHDRRLVSVLLNKKTNQKFLQITKGSFEEILRVCKFVFENNKIRELTPSDHQTISENFEKIFAQGFRCIGVAFKEFLDINDFNEADCVYMGAIIFKDEVKPEVKSVIELLYKNNVDLKILTGDSQPASQLVANQVGILNPKAIQGEELAALKKADFAIAVQEQNIFCKLTPFQKAAVVEELQNQGHCVAFIGDGVNDSPALRQSDVGISVNNAAAVAKASSDAIMLEKDLLVLEKALLQGRHIFSNAIKYIKISVANNFSLMLTLIIALIWLDFQPMAPIHLLFQNLLYDFTNLIFVWDSVDSEVLIKPRKWSTKSILPFGLYNGLVATIISIINFAIIGYGFNLIAQINGGSELALKQFQAAFFLESFLTHMLLSLVYRTQHLAFFKSNPPWKILAIIGFFTIITFSIIFLPNLNGYLGFAYPPLLWLALIPGLLIFAWLLGELSKFSYQMIFKTWL</sequence>
<evidence type="ECO:0000256" key="4">
    <source>
        <dbReference type="ARBA" id="ARBA00022741"/>
    </source>
</evidence>
<evidence type="ECO:0000256" key="7">
    <source>
        <dbReference type="ARBA" id="ARBA00022967"/>
    </source>
</evidence>
<dbReference type="InterPro" id="IPR044492">
    <property type="entry name" value="P_typ_ATPase_HD_dom"/>
</dbReference>
<dbReference type="InterPro" id="IPR001757">
    <property type="entry name" value="P_typ_ATPase"/>
</dbReference>
<accession>W6AJN9</accession>
<dbReference type="GO" id="GO:0005524">
    <property type="term" value="F:ATP binding"/>
    <property type="evidence" value="ECO:0007669"/>
    <property type="project" value="UniProtKB-KW"/>
</dbReference>
<name>W6AJN9_9MOLU</name>
<dbReference type="SUPFAM" id="SSF56784">
    <property type="entry name" value="HAD-like"/>
    <property type="match status" value="1"/>
</dbReference>
<comment type="subcellular location">
    <subcellularLocation>
        <location evidence="1">Membrane</location>
        <topology evidence="1">Multi-pass membrane protein</topology>
    </subcellularLocation>
</comment>
<dbReference type="Gene3D" id="2.70.150.10">
    <property type="entry name" value="Calcium-transporting ATPase, cytoplasmic transduction domain A"/>
    <property type="match status" value="1"/>
</dbReference>
<dbReference type="GO" id="GO:0019829">
    <property type="term" value="F:ATPase-coupled monoatomic cation transmembrane transporter activity"/>
    <property type="evidence" value="ECO:0007669"/>
    <property type="project" value="TreeGrafter"/>
</dbReference>
<dbReference type="GO" id="GO:0005886">
    <property type="term" value="C:plasma membrane"/>
    <property type="evidence" value="ECO:0007669"/>
    <property type="project" value="TreeGrafter"/>
</dbReference>
<dbReference type="Gene3D" id="3.40.1110.10">
    <property type="entry name" value="Calcium-transporting ATPase, cytoplasmic domain N"/>
    <property type="match status" value="1"/>
</dbReference>
<dbReference type="PROSITE" id="PS00154">
    <property type="entry name" value="ATPASE_E1_E2"/>
    <property type="match status" value="1"/>
</dbReference>
<dbReference type="InterPro" id="IPR023298">
    <property type="entry name" value="ATPase_P-typ_TM_dom_sf"/>
</dbReference>
<evidence type="ECO:0000256" key="1">
    <source>
        <dbReference type="ARBA" id="ARBA00004141"/>
    </source>
</evidence>
<proteinExistence type="predicted"/>
<dbReference type="InterPro" id="IPR059000">
    <property type="entry name" value="ATPase_P-type_domA"/>
</dbReference>
<dbReference type="PANTHER" id="PTHR24093:SF128">
    <property type="entry name" value="MAGNESIUM-TRANSPORTING ATPASE, P-TYPE 1"/>
    <property type="match status" value="1"/>
</dbReference>